<protein>
    <submittedName>
        <fullName evidence="2">Uncharacterized protein</fullName>
    </submittedName>
</protein>
<keyword evidence="4" id="KW-1185">Reference proteome</keyword>
<dbReference type="EMBL" id="JASBNA010000116">
    <property type="protein sequence ID" value="KAK7676457.1"/>
    <property type="molecule type" value="Genomic_DNA"/>
</dbReference>
<feature type="compositionally biased region" description="Low complexity" evidence="1">
    <location>
        <begin position="1"/>
        <end position="17"/>
    </location>
</feature>
<evidence type="ECO:0000256" key="1">
    <source>
        <dbReference type="SAM" id="MobiDB-lite"/>
    </source>
</evidence>
<evidence type="ECO:0000313" key="4">
    <source>
        <dbReference type="Proteomes" id="UP001385951"/>
    </source>
</evidence>
<dbReference type="Proteomes" id="UP001385951">
    <property type="component" value="Unassembled WGS sequence"/>
</dbReference>
<accession>A0AAW0FCV8</accession>
<evidence type="ECO:0000313" key="2">
    <source>
        <dbReference type="EMBL" id="KAK7676444.1"/>
    </source>
</evidence>
<dbReference type="EMBL" id="JASBNA010000116">
    <property type="protein sequence ID" value="KAK7676444.1"/>
    <property type="molecule type" value="Genomic_DNA"/>
</dbReference>
<sequence length="118" mass="12428">MPVSSSSTSSPLTPSTSGITGLNSARTTKLGNSLKTDVEEFATRGLCALAVTYKDSEVDGYAFDGEVTISSSSVSLSLNPLDAMALGVTGRRLGLGDHMYPAKVFKDKPSRFRVHLAQ</sequence>
<reference evidence="2 4" key="1">
    <citation type="submission" date="2022-09" db="EMBL/GenBank/DDBJ databases">
        <authorList>
            <person name="Palmer J.M."/>
        </authorList>
    </citation>
    <scope>NUCLEOTIDE SEQUENCE [LARGE SCALE GENOMIC DNA]</scope>
    <source>
        <strain evidence="2 4">DSM 7382</strain>
    </source>
</reference>
<name>A0AAW0FCV8_9APHY</name>
<comment type="caution">
    <text evidence="2">The sequence shown here is derived from an EMBL/GenBank/DDBJ whole genome shotgun (WGS) entry which is preliminary data.</text>
</comment>
<dbReference type="AlphaFoldDB" id="A0AAW0FCV8"/>
<organism evidence="2 4">
    <name type="scientific">Cerrena zonata</name>
    <dbReference type="NCBI Taxonomy" id="2478898"/>
    <lineage>
        <taxon>Eukaryota</taxon>
        <taxon>Fungi</taxon>
        <taxon>Dikarya</taxon>
        <taxon>Basidiomycota</taxon>
        <taxon>Agaricomycotina</taxon>
        <taxon>Agaricomycetes</taxon>
        <taxon>Polyporales</taxon>
        <taxon>Cerrenaceae</taxon>
        <taxon>Cerrena</taxon>
    </lineage>
</organism>
<evidence type="ECO:0000313" key="3">
    <source>
        <dbReference type="EMBL" id="KAK7676457.1"/>
    </source>
</evidence>
<feature type="region of interest" description="Disordered" evidence="1">
    <location>
        <begin position="1"/>
        <end position="26"/>
    </location>
</feature>
<proteinExistence type="predicted"/>
<gene>
    <name evidence="2" type="ORF">QCA50_020579</name>
    <name evidence="3" type="ORF">QCA50_020592</name>
</gene>